<evidence type="ECO:0000256" key="3">
    <source>
        <dbReference type="ARBA" id="ARBA00023163"/>
    </source>
</evidence>
<evidence type="ECO:0000256" key="2">
    <source>
        <dbReference type="ARBA" id="ARBA00023125"/>
    </source>
</evidence>
<dbReference type="PANTHER" id="PTHR30055">
    <property type="entry name" value="HTH-TYPE TRANSCRIPTIONAL REGULATOR RUTR"/>
    <property type="match status" value="1"/>
</dbReference>
<evidence type="ECO:0000313" key="6">
    <source>
        <dbReference type="EMBL" id="GEC98146.1"/>
    </source>
</evidence>
<sequence>MSTAEDKQPHHHGNLRAALVAAGIAMLERGERFSLRAVAREVGVSQTAPYRHFPDKAHLEAAMASAGFETMKRRMETVLARSTPYSQVLTDLALSYVHFAAENPALYDLMFSISACGDDRLSVSAEVFALLEETVAEHYPRVDTYGLTTAGWSMAHGLASLYLSGQLPVTTAEELDARVTGAFSAVLSLAAADGP</sequence>
<dbReference type="InterPro" id="IPR009057">
    <property type="entry name" value="Homeodomain-like_sf"/>
</dbReference>
<evidence type="ECO:0000259" key="4">
    <source>
        <dbReference type="Pfam" id="PF00440"/>
    </source>
</evidence>
<keyword evidence="2" id="KW-0238">DNA-binding</keyword>
<dbReference type="InterPro" id="IPR001647">
    <property type="entry name" value="HTH_TetR"/>
</dbReference>
<evidence type="ECO:0000313" key="7">
    <source>
        <dbReference type="Proteomes" id="UP000315730"/>
    </source>
</evidence>
<dbReference type="EMBL" id="BJNW01000002">
    <property type="protein sequence ID" value="GEC98146.1"/>
    <property type="molecule type" value="Genomic_DNA"/>
</dbReference>
<dbReference type="GO" id="GO:0000976">
    <property type="term" value="F:transcription cis-regulatory region binding"/>
    <property type="evidence" value="ECO:0007669"/>
    <property type="project" value="TreeGrafter"/>
</dbReference>
<organism evidence="6 7">
    <name type="scientific">Kocuria varians</name>
    <name type="common">Micrococcus varians</name>
    <dbReference type="NCBI Taxonomy" id="1272"/>
    <lineage>
        <taxon>Bacteria</taxon>
        <taxon>Bacillati</taxon>
        <taxon>Actinomycetota</taxon>
        <taxon>Actinomycetes</taxon>
        <taxon>Micrococcales</taxon>
        <taxon>Micrococcaceae</taxon>
        <taxon>Kocuria</taxon>
    </lineage>
</organism>
<dbReference type="OrthoDB" id="3173376at2"/>
<dbReference type="GO" id="GO:0003700">
    <property type="term" value="F:DNA-binding transcription factor activity"/>
    <property type="evidence" value="ECO:0007669"/>
    <property type="project" value="TreeGrafter"/>
</dbReference>
<dbReference type="InterPro" id="IPR050109">
    <property type="entry name" value="HTH-type_TetR-like_transc_reg"/>
</dbReference>
<feature type="domain" description="HTH tetR-type" evidence="4">
    <location>
        <begin position="31"/>
        <end position="61"/>
    </location>
</feature>
<dbReference type="Pfam" id="PF00440">
    <property type="entry name" value="TetR_N"/>
    <property type="match status" value="1"/>
</dbReference>
<name>A0A4Y4D0N3_KOCVA</name>
<reference evidence="6 7" key="1">
    <citation type="submission" date="2019-06" db="EMBL/GenBank/DDBJ databases">
        <title>Whole genome shotgun sequence of Kocuria varians NBRC 15358.</title>
        <authorList>
            <person name="Hosoyama A."/>
            <person name="Uohara A."/>
            <person name="Ohji S."/>
            <person name="Ichikawa N."/>
        </authorList>
    </citation>
    <scope>NUCLEOTIDE SEQUENCE [LARGE SCALE GENOMIC DNA]</scope>
    <source>
        <strain evidence="6 7">NBRC 15358</strain>
    </source>
</reference>
<dbReference type="SUPFAM" id="SSF46689">
    <property type="entry name" value="Homeodomain-like"/>
    <property type="match status" value="1"/>
</dbReference>
<dbReference type="PANTHER" id="PTHR30055:SF220">
    <property type="entry name" value="TETR-FAMILY REGULATORY PROTEIN"/>
    <property type="match status" value="1"/>
</dbReference>
<dbReference type="Gene3D" id="1.10.357.10">
    <property type="entry name" value="Tetracycline Repressor, domain 2"/>
    <property type="match status" value="1"/>
</dbReference>
<feature type="domain" description="HTH-type transcriptional regulator MT1864/Rv1816-like C-terminal" evidence="5">
    <location>
        <begin position="90"/>
        <end position="177"/>
    </location>
</feature>
<keyword evidence="3" id="KW-0804">Transcription</keyword>
<comment type="caution">
    <text evidence="6">The sequence shown here is derived from an EMBL/GenBank/DDBJ whole genome shotgun (WGS) entry which is preliminary data.</text>
</comment>
<keyword evidence="1" id="KW-0805">Transcription regulation</keyword>
<evidence type="ECO:0000256" key="1">
    <source>
        <dbReference type="ARBA" id="ARBA00023015"/>
    </source>
</evidence>
<dbReference type="Pfam" id="PF13305">
    <property type="entry name" value="TetR_C_33"/>
    <property type="match status" value="1"/>
</dbReference>
<dbReference type="SUPFAM" id="SSF48498">
    <property type="entry name" value="Tetracyclin repressor-like, C-terminal domain"/>
    <property type="match status" value="1"/>
</dbReference>
<dbReference type="Proteomes" id="UP000315730">
    <property type="component" value="Unassembled WGS sequence"/>
</dbReference>
<evidence type="ECO:0000259" key="5">
    <source>
        <dbReference type="Pfam" id="PF13305"/>
    </source>
</evidence>
<proteinExistence type="predicted"/>
<dbReference type="InterPro" id="IPR036271">
    <property type="entry name" value="Tet_transcr_reg_TetR-rel_C_sf"/>
</dbReference>
<gene>
    <name evidence="6" type="ORF">KVA01_03010</name>
</gene>
<keyword evidence="7" id="KW-1185">Reference proteome</keyword>
<protein>
    <submittedName>
        <fullName evidence="6">TetR family transcriptional regulator</fullName>
    </submittedName>
</protein>
<dbReference type="InterPro" id="IPR025996">
    <property type="entry name" value="MT1864/Rv1816-like_C"/>
</dbReference>
<dbReference type="STRING" id="1272.GCA_900014985_01388"/>
<dbReference type="RefSeq" id="WP_141268630.1">
    <property type="nucleotide sequence ID" value="NZ_BJNW01000002.1"/>
</dbReference>
<accession>A0A4Y4D0N3</accession>
<dbReference type="AlphaFoldDB" id="A0A4Y4D0N3"/>